<feature type="transmembrane region" description="Helical" evidence="6">
    <location>
        <begin position="163"/>
        <end position="184"/>
    </location>
</feature>
<name>A0ABS2K1M7_9GAMM</name>
<feature type="transmembrane region" description="Helical" evidence="6">
    <location>
        <begin position="130"/>
        <end position="151"/>
    </location>
</feature>
<feature type="transmembrane region" description="Helical" evidence="6">
    <location>
        <begin position="325"/>
        <end position="346"/>
    </location>
</feature>
<feature type="transmembrane region" description="Helical" evidence="6">
    <location>
        <begin position="358"/>
        <end position="382"/>
    </location>
</feature>
<keyword evidence="4 6" id="KW-1133">Transmembrane helix</keyword>
<gene>
    <name evidence="7" type="ORF">ISP19_06640</name>
</gene>
<organism evidence="7 8">
    <name type="scientific">Dyella flava</name>
    <dbReference type="NCBI Taxonomy" id="1920170"/>
    <lineage>
        <taxon>Bacteria</taxon>
        <taxon>Pseudomonadati</taxon>
        <taxon>Pseudomonadota</taxon>
        <taxon>Gammaproteobacteria</taxon>
        <taxon>Lysobacterales</taxon>
        <taxon>Rhodanobacteraceae</taxon>
        <taxon>Dyella</taxon>
    </lineage>
</organism>
<feature type="transmembrane region" description="Helical" evidence="6">
    <location>
        <begin position="106"/>
        <end position="124"/>
    </location>
</feature>
<keyword evidence="8" id="KW-1185">Reference proteome</keyword>
<feature type="transmembrane region" description="Helical" evidence="6">
    <location>
        <begin position="276"/>
        <end position="297"/>
    </location>
</feature>
<reference evidence="7" key="1">
    <citation type="submission" date="2020-10" db="EMBL/GenBank/DDBJ databases">
        <title>Phylogeny of dyella-like bacteria.</title>
        <authorList>
            <person name="Fu J."/>
        </authorList>
    </citation>
    <scope>NUCLEOTIDE SEQUENCE</scope>
    <source>
        <strain evidence="7">DHOC52</strain>
    </source>
</reference>
<dbReference type="Pfam" id="PF01943">
    <property type="entry name" value="Polysacc_synt"/>
    <property type="match status" value="1"/>
</dbReference>
<dbReference type="InterPro" id="IPR002797">
    <property type="entry name" value="Polysacc_synth"/>
</dbReference>
<evidence type="ECO:0000256" key="4">
    <source>
        <dbReference type="ARBA" id="ARBA00022989"/>
    </source>
</evidence>
<dbReference type="Proteomes" id="UP001430149">
    <property type="component" value="Unassembled WGS sequence"/>
</dbReference>
<feature type="transmembrane region" description="Helical" evidence="6">
    <location>
        <begin position="415"/>
        <end position="436"/>
    </location>
</feature>
<dbReference type="EMBL" id="JADIKE010000031">
    <property type="protein sequence ID" value="MBM7125056.1"/>
    <property type="molecule type" value="Genomic_DNA"/>
</dbReference>
<sequence length="450" mass="48410">MVRRAYPATADEVRVDAYSSQSVRRALGAVSMLWIATAVGALLAFVTQALLAREMGPTEFGLFASSLATVTMLSPLAGFGLPQYWLQAYGVEGWGANRWLRPSLRFVTASTLLTMLTIVVWALAGAPADARPMLLLLLPVVLGLLAVNLIGSQLRLEERHQALALWQLTTPGSRVLVAVLLLLIPSLSGQFVAAGFGLISCVVAVLAVPRLLAMLRGGIALHGHGPRPDAPLMQAAPGVGYLLSQSWAYGLEAALYPIFYQISTVLLKYLNGNAQAGIFGIALGIMTAIYLIPSTLYQKFLLSKLHRWAAHDQHKFWLVYRHGNIAMLVSGILVGLALTGVAPWLVPILFGEKYRPVVKLLAVLALCVPLRFLTTGVGSALLNERHMRYRVFAMGMSALVAVVLNAVLIPGYHEMGAAMATVIGEATLLLSLYAGVRHYHANGDGFSKQP</sequence>
<feature type="transmembrane region" description="Helical" evidence="6">
    <location>
        <begin position="190"/>
        <end position="212"/>
    </location>
</feature>
<comment type="subcellular location">
    <subcellularLocation>
        <location evidence="1">Cell membrane</location>
        <topology evidence="1">Multi-pass membrane protein</topology>
    </subcellularLocation>
</comment>
<dbReference type="PANTHER" id="PTHR30250:SF11">
    <property type="entry name" value="O-ANTIGEN TRANSPORTER-RELATED"/>
    <property type="match status" value="1"/>
</dbReference>
<evidence type="ECO:0000256" key="2">
    <source>
        <dbReference type="ARBA" id="ARBA00022475"/>
    </source>
</evidence>
<feature type="transmembrane region" description="Helical" evidence="6">
    <location>
        <begin position="63"/>
        <end position="86"/>
    </location>
</feature>
<evidence type="ECO:0000256" key="1">
    <source>
        <dbReference type="ARBA" id="ARBA00004651"/>
    </source>
</evidence>
<dbReference type="RefSeq" id="WP_204680585.1">
    <property type="nucleotide sequence ID" value="NZ_BSNR01000018.1"/>
</dbReference>
<dbReference type="PANTHER" id="PTHR30250">
    <property type="entry name" value="PST FAMILY PREDICTED COLANIC ACID TRANSPORTER"/>
    <property type="match status" value="1"/>
</dbReference>
<feature type="transmembrane region" description="Helical" evidence="6">
    <location>
        <begin position="26"/>
        <end position="51"/>
    </location>
</feature>
<comment type="caution">
    <text evidence="7">The sequence shown here is derived from an EMBL/GenBank/DDBJ whole genome shotgun (WGS) entry which is preliminary data.</text>
</comment>
<evidence type="ECO:0000256" key="5">
    <source>
        <dbReference type="ARBA" id="ARBA00023136"/>
    </source>
</evidence>
<dbReference type="InterPro" id="IPR050833">
    <property type="entry name" value="Poly_Biosynth_Transport"/>
</dbReference>
<accession>A0ABS2K1M7</accession>
<keyword evidence="2" id="KW-1003">Cell membrane</keyword>
<evidence type="ECO:0000313" key="7">
    <source>
        <dbReference type="EMBL" id="MBM7125056.1"/>
    </source>
</evidence>
<evidence type="ECO:0000313" key="8">
    <source>
        <dbReference type="Proteomes" id="UP001430149"/>
    </source>
</evidence>
<protein>
    <submittedName>
        <fullName evidence="7">Oligosaccharide flippase family protein</fullName>
    </submittedName>
</protein>
<evidence type="ECO:0000256" key="6">
    <source>
        <dbReference type="SAM" id="Phobius"/>
    </source>
</evidence>
<evidence type="ECO:0000256" key="3">
    <source>
        <dbReference type="ARBA" id="ARBA00022692"/>
    </source>
</evidence>
<proteinExistence type="predicted"/>
<keyword evidence="3 6" id="KW-0812">Transmembrane</keyword>
<feature type="transmembrane region" description="Helical" evidence="6">
    <location>
        <begin position="389"/>
        <end position="409"/>
    </location>
</feature>
<keyword evidence="5 6" id="KW-0472">Membrane</keyword>